<evidence type="ECO:0000313" key="3">
    <source>
        <dbReference type="Proteomes" id="UP000257144"/>
    </source>
</evidence>
<proteinExistence type="predicted"/>
<comment type="caution">
    <text evidence="2">The sequence shown here is derived from an EMBL/GenBank/DDBJ whole genome shotgun (WGS) entry which is preliminary data.</text>
</comment>
<dbReference type="OrthoDB" id="2436339at2"/>
<gene>
    <name evidence="2" type="ORF">DRW41_08830</name>
</gene>
<dbReference type="AlphaFoldDB" id="A0A3D8GTZ0"/>
<feature type="signal peptide" evidence="1">
    <location>
        <begin position="1"/>
        <end position="18"/>
    </location>
</feature>
<evidence type="ECO:0000256" key="1">
    <source>
        <dbReference type="SAM" id="SignalP"/>
    </source>
</evidence>
<sequence length="205" mass="23658">MKNGIKLLLLIATAVLLAASGCEVNTGSQVQIKMKTVEEQTEILESYTFEDYKNIYENVLKEASRLEKDEDLLKWVIRTLAQEKLLFNTDLSDKQIRALAKEAMEKDKLWKSIAEDRYGIKASDAEVDRYIEAGPDTSSLPQHIAIAESLNMNLDEYNHGFDWDIYEKAVIWQKLKPKLEKKYNTTNNETLAEKFNAEVEKNYKK</sequence>
<keyword evidence="3" id="KW-1185">Reference proteome</keyword>
<dbReference type="RefSeq" id="WP_115451574.1">
    <property type="nucleotide sequence ID" value="NZ_QNQT01000002.1"/>
</dbReference>
<accession>A0A3D8GTZ0</accession>
<dbReference type="PROSITE" id="PS51257">
    <property type="entry name" value="PROKAR_LIPOPROTEIN"/>
    <property type="match status" value="1"/>
</dbReference>
<dbReference type="EMBL" id="QNQT01000002">
    <property type="protein sequence ID" value="RDU37905.1"/>
    <property type="molecule type" value="Genomic_DNA"/>
</dbReference>
<evidence type="ECO:0000313" key="2">
    <source>
        <dbReference type="EMBL" id="RDU37905.1"/>
    </source>
</evidence>
<feature type="chain" id="PRO_5017566838" evidence="1">
    <location>
        <begin position="19"/>
        <end position="205"/>
    </location>
</feature>
<protein>
    <submittedName>
        <fullName evidence="2">Uncharacterized protein</fullName>
    </submittedName>
</protein>
<organism evidence="2 3">
    <name type="scientific">Neobacillus piezotolerans</name>
    <dbReference type="NCBI Taxonomy" id="2259171"/>
    <lineage>
        <taxon>Bacteria</taxon>
        <taxon>Bacillati</taxon>
        <taxon>Bacillota</taxon>
        <taxon>Bacilli</taxon>
        <taxon>Bacillales</taxon>
        <taxon>Bacillaceae</taxon>
        <taxon>Neobacillus</taxon>
    </lineage>
</organism>
<name>A0A3D8GTZ0_9BACI</name>
<reference evidence="2 3" key="1">
    <citation type="submission" date="2018-07" db="EMBL/GenBank/DDBJ databases">
        <title>Bacillus sp. YLB-04 draft genome sequence.</title>
        <authorList>
            <person name="Yu L."/>
            <person name="Tang X."/>
        </authorList>
    </citation>
    <scope>NUCLEOTIDE SEQUENCE [LARGE SCALE GENOMIC DNA]</scope>
    <source>
        <strain evidence="2 3">YLB-04</strain>
    </source>
</reference>
<keyword evidence="1" id="KW-0732">Signal</keyword>
<dbReference type="Proteomes" id="UP000257144">
    <property type="component" value="Unassembled WGS sequence"/>
</dbReference>